<dbReference type="Proteomes" id="UP001317629">
    <property type="component" value="Plasmid pSS37A-Re-5"/>
</dbReference>
<geneLocation type="plasmid" evidence="1 2">
    <name>pSS37A-Re-5</name>
</geneLocation>
<proteinExistence type="predicted"/>
<protein>
    <submittedName>
        <fullName evidence="1">Uncharacterized protein</fullName>
    </submittedName>
</protein>
<reference evidence="1 2" key="1">
    <citation type="journal article" date="2023" name="Int. J. Syst. Evol. Microbiol.">
        <title>Methylocystis iwaonis sp. nov., a type II methane-oxidizing bacterium from surface soil of a rice paddy field in Japan, and emended description of the genus Methylocystis (ex Whittenbury et al. 1970) Bowman et al. 1993.</title>
        <authorList>
            <person name="Kaise H."/>
            <person name="Sawadogo J.B."/>
            <person name="Alam M.S."/>
            <person name="Ueno C."/>
            <person name="Dianou D."/>
            <person name="Shinjo R."/>
            <person name="Asakawa S."/>
        </authorList>
    </citation>
    <scope>NUCLEOTIDE SEQUENCE [LARGE SCALE GENOMIC DNA]</scope>
    <source>
        <strain evidence="1 2">SS37A-Re</strain>
    </source>
</reference>
<keyword evidence="1" id="KW-0614">Plasmid</keyword>
<organism evidence="1 2">
    <name type="scientific">Methylocystis iwaonis</name>
    <dbReference type="NCBI Taxonomy" id="2885079"/>
    <lineage>
        <taxon>Bacteria</taxon>
        <taxon>Pseudomonadati</taxon>
        <taxon>Pseudomonadota</taxon>
        <taxon>Alphaproteobacteria</taxon>
        <taxon>Hyphomicrobiales</taxon>
        <taxon>Methylocystaceae</taxon>
        <taxon>Methylocystis</taxon>
    </lineage>
</organism>
<sequence>MTSPRLQVRVSDQQKQLVDRLQKLCGLKSQTAVIENALMLLAWAAAQSHRGLAIASVDEETNRYNEVHLPALEGARLAGQLKSALKSGAKDKAPKLALVD</sequence>
<evidence type="ECO:0000313" key="2">
    <source>
        <dbReference type="Proteomes" id="UP001317629"/>
    </source>
</evidence>
<keyword evidence="2" id="KW-1185">Reference proteome</keyword>
<name>A0ABN6VPX8_9HYPH</name>
<evidence type="ECO:0000313" key="1">
    <source>
        <dbReference type="EMBL" id="BDV36715.1"/>
    </source>
</evidence>
<gene>
    <name evidence="1" type="ORF">SS37A_42450</name>
</gene>
<accession>A0ABN6VPX8</accession>
<dbReference type="RefSeq" id="WP_281932835.1">
    <property type="nucleotide sequence ID" value="NZ_AP027147.1"/>
</dbReference>
<dbReference type="EMBL" id="AP027147">
    <property type="protein sequence ID" value="BDV36715.1"/>
    <property type="molecule type" value="Genomic_DNA"/>
</dbReference>